<dbReference type="Gene3D" id="3.40.710.10">
    <property type="entry name" value="DD-peptidase/beta-lactamase superfamily"/>
    <property type="match status" value="1"/>
</dbReference>
<dbReference type="InterPro" id="IPR001466">
    <property type="entry name" value="Beta-lactam-related"/>
</dbReference>
<evidence type="ECO:0000313" key="4">
    <source>
        <dbReference type="Proteomes" id="UP000815677"/>
    </source>
</evidence>
<dbReference type="SUPFAM" id="SSF52047">
    <property type="entry name" value="RNI-like"/>
    <property type="match status" value="1"/>
</dbReference>
<evidence type="ECO:0000313" key="3">
    <source>
        <dbReference type="EMBL" id="GAT54600.1"/>
    </source>
</evidence>
<dbReference type="SUPFAM" id="SSF81383">
    <property type="entry name" value="F-box domain"/>
    <property type="match status" value="1"/>
</dbReference>
<gene>
    <name evidence="3" type="ORF">MCHLO_11442</name>
</gene>
<dbReference type="EMBL" id="DF848722">
    <property type="protein sequence ID" value="GAT54600.1"/>
    <property type="molecule type" value="Genomic_DNA"/>
</dbReference>
<reference evidence="3" key="1">
    <citation type="submission" date="2014-09" db="EMBL/GenBank/DDBJ databases">
        <title>Genome sequence of the luminous mushroom Mycena chlorophos for searching fungal bioluminescence genes.</title>
        <authorList>
            <person name="Tanaka Y."/>
            <person name="Kasuga D."/>
            <person name="Oba Y."/>
            <person name="Hase S."/>
            <person name="Sato K."/>
            <person name="Oba Y."/>
            <person name="Sakakibara Y."/>
        </authorList>
    </citation>
    <scope>NUCLEOTIDE SEQUENCE</scope>
</reference>
<evidence type="ECO:0000256" key="1">
    <source>
        <dbReference type="ARBA" id="ARBA00038215"/>
    </source>
</evidence>
<dbReference type="SUPFAM" id="SSF56601">
    <property type="entry name" value="beta-lactamase/transpeptidase-like"/>
    <property type="match status" value="1"/>
</dbReference>
<sequence>MAKQRLITSYFRDSKASESTYYRRRRPAKAESVPDNLLITAYFQPAKTASLPRPSFGGIENLLDALPGFEDHALVAFRSNAEPSEEQQAQSRSQLDSLLTASASVQQELLRLKVAIVRLKAETRCWRTLQCRLDDAVDTYRCMFAPIRRLPDEILCEIFEHCAAADRASLDMDSTFRLVRIVRVCRRWREAALACPTLWRYINDDCHIQDEADITAVLFGSGTVARARMFLRFSGNQTPLSVFFEHPFDARYSSYSVDDDDPEYSGGLPLVSAFIDTMMASSHRWKTLELGYNMAETRAFLERIQSRELSFLILSRVHLSASEFHVPGRTISFPTLATAFLESLPVLKHFHMAGLVIYGAEQMALTFGPGFAPWSRLRSCKLEWCRGEDILPVLPLFSNQASLFLSHISLNTAVHTSISTFIYSLQLEFCRPQFTAALFMNLTAPNLSDIRVCSQQLGPWVLFSDFVHRSGCRLRRLQLDASAPDLGGNKELMMQNLIQFLHSPRGSGLVELELAKRAVARPLVAALVEQDDLLPDLRSLELYYRHSGPQRLCDESLVVLHQKRPNLRSLRLYSDSKAFSGISPATVGKLKAGGKETKRNSLHRDVVCIRVMKTWHRLFPLFVFSASTNALRVPFQQPLLQPSTRLIAPDIDAFVNNELERWNSSGLSVAVVRQDTTATGKWDVEFGSYGVAQADGTLVTPDTLFAIASNSKLFTALSVGLLIKNESLAAERGQRLRWDTKIKDVLDEWQLMDLVVSDGVTIQDMLSHRTGLPRHDYSGIQRQGGVSEMISTMRYLRLSAELREQYQYNNLMYETLSQLPRALLNQSFESYVAEHMFKPLGMHSSTYSVAEAEASGLLSHGYQYDMQDHLFGKNGTRVATVPYFQRPGEEGIWAGAAGVLTSARDLSLWTAMLLNKGRHPFTNETVIPEDVVDHVATGVSVAQGKAAYPELSPAVYGCAQDRYSYRGHELLEHGGSNPGFKTQVLRFPNDNLAIVVLSNDENGNHIMDSVKWRIADKAFGLEPIDWAKRYGDKFLDGMKKNREEATPRPATPKPPTNSWSAMEGTFTHGAYGPLRPCFVATSSTGLTDACTAIIQDRVVQRILSAKPSLAEVPTFIVPFKGFFSTHLRFLHFDANLFNVSYIWSNAEVREKEGFAVGAGEDVITGLDDRYVVEWVDEEDGGASGWAFSGDFWGKGGEVREREGLTPRERAEVWFARALGRDP</sequence>
<dbReference type="Pfam" id="PF00144">
    <property type="entry name" value="Beta-lactamase"/>
    <property type="match status" value="1"/>
</dbReference>
<dbReference type="InterPro" id="IPR012338">
    <property type="entry name" value="Beta-lactam/transpept-like"/>
</dbReference>
<dbReference type="InterPro" id="IPR001810">
    <property type="entry name" value="F-box_dom"/>
</dbReference>
<dbReference type="Gene3D" id="3.80.10.10">
    <property type="entry name" value="Ribonuclease Inhibitor"/>
    <property type="match status" value="1"/>
</dbReference>
<feature type="domain" description="F-box" evidence="2">
    <location>
        <begin position="144"/>
        <end position="202"/>
    </location>
</feature>
<dbReference type="PANTHER" id="PTHR46825">
    <property type="entry name" value="D-ALANYL-D-ALANINE-CARBOXYPEPTIDASE/ENDOPEPTIDASE AMPH"/>
    <property type="match status" value="1"/>
</dbReference>
<dbReference type="PANTHER" id="PTHR46825:SF15">
    <property type="entry name" value="BETA-LACTAMASE-RELATED DOMAIN-CONTAINING PROTEIN"/>
    <property type="match status" value="1"/>
</dbReference>
<dbReference type="Proteomes" id="UP000815677">
    <property type="component" value="Unassembled WGS sequence"/>
</dbReference>
<dbReference type="InterPro" id="IPR032675">
    <property type="entry name" value="LRR_dom_sf"/>
</dbReference>
<dbReference type="Gene3D" id="1.20.1280.50">
    <property type="match status" value="1"/>
</dbReference>
<dbReference type="Pfam" id="PF12937">
    <property type="entry name" value="F-box-like"/>
    <property type="match status" value="1"/>
</dbReference>
<dbReference type="InterPro" id="IPR050491">
    <property type="entry name" value="AmpC-like"/>
</dbReference>
<keyword evidence="4" id="KW-1185">Reference proteome</keyword>
<comment type="similarity">
    <text evidence="1">Belongs to the peptidase S12 family.</text>
</comment>
<organism evidence="3 4">
    <name type="scientific">Mycena chlorophos</name>
    <name type="common">Agaric fungus</name>
    <name type="synonym">Agaricus chlorophos</name>
    <dbReference type="NCBI Taxonomy" id="658473"/>
    <lineage>
        <taxon>Eukaryota</taxon>
        <taxon>Fungi</taxon>
        <taxon>Dikarya</taxon>
        <taxon>Basidiomycota</taxon>
        <taxon>Agaricomycotina</taxon>
        <taxon>Agaricomycetes</taxon>
        <taxon>Agaricomycetidae</taxon>
        <taxon>Agaricales</taxon>
        <taxon>Marasmiineae</taxon>
        <taxon>Mycenaceae</taxon>
        <taxon>Mycena</taxon>
    </lineage>
</organism>
<name>A0ABQ0LU41_MYCCL</name>
<evidence type="ECO:0000259" key="2">
    <source>
        <dbReference type="PROSITE" id="PS50181"/>
    </source>
</evidence>
<accession>A0ABQ0LU41</accession>
<proteinExistence type="inferred from homology"/>
<dbReference type="InterPro" id="IPR036047">
    <property type="entry name" value="F-box-like_dom_sf"/>
</dbReference>
<dbReference type="PROSITE" id="PS50181">
    <property type="entry name" value="FBOX"/>
    <property type="match status" value="1"/>
</dbReference>
<protein>
    <recommendedName>
        <fullName evidence="2">F-box domain-containing protein</fullName>
    </recommendedName>
</protein>